<evidence type="ECO:0000313" key="2">
    <source>
        <dbReference type="EMBL" id="CAF4687067.1"/>
    </source>
</evidence>
<evidence type="ECO:0000313" key="3">
    <source>
        <dbReference type="Proteomes" id="UP000676336"/>
    </source>
</evidence>
<feature type="compositionally biased region" description="Basic and acidic residues" evidence="1">
    <location>
        <begin position="10"/>
        <end position="26"/>
    </location>
</feature>
<sequence>MPASALNKSENNEQKQSKLKNDDNQSKPDIGANIILIGAPGS</sequence>
<comment type="caution">
    <text evidence="2">The sequence shown here is derived from an EMBL/GenBank/DDBJ whole genome shotgun (WGS) entry which is preliminary data.</text>
</comment>
<organism evidence="2 3">
    <name type="scientific">Rotaria magnacalcarata</name>
    <dbReference type="NCBI Taxonomy" id="392030"/>
    <lineage>
        <taxon>Eukaryota</taxon>
        <taxon>Metazoa</taxon>
        <taxon>Spiralia</taxon>
        <taxon>Gnathifera</taxon>
        <taxon>Rotifera</taxon>
        <taxon>Eurotatoria</taxon>
        <taxon>Bdelloidea</taxon>
        <taxon>Philodinida</taxon>
        <taxon>Philodinidae</taxon>
        <taxon>Rotaria</taxon>
    </lineage>
</organism>
<evidence type="ECO:0000256" key="1">
    <source>
        <dbReference type="SAM" id="MobiDB-lite"/>
    </source>
</evidence>
<reference evidence="2" key="1">
    <citation type="submission" date="2021-02" db="EMBL/GenBank/DDBJ databases">
        <authorList>
            <person name="Nowell W R."/>
        </authorList>
    </citation>
    <scope>NUCLEOTIDE SEQUENCE</scope>
</reference>
<gene>
    <name evidence="2" type="ORF">SMN809_LOCUS42517</name>
</gene>
<name>A0A8S3A5F6_9BILA</name>
<feature type="non-terminal residue" evidence="2">
    <location>
        <position position="42"/>
    </location>
</feature>
<dbReference type="Proteomes" id="UP000676336">
    <property type="component" value="Unassembled WGS sequence"/>
</dbReference>
<accession>A0A8S3A5F6</accession>
<dbReference type="AlphaFoldDB" id="A0A8S3A5F6"/>
<dbReference type="EMBL" id="CAJOBI010122923">
    <property type="protein sequence ID" value="CAF4687067.1"/>
    <property type="molecule type" value="Genomic_DNA"/>
</dbReference>
<proteinExistence type="predicted"/>
<protein>
    <submittedName>
        <fullName evidence="2">Uncharacterized protein</fullName>
    </submittedName>
</protein>
<feature type="region of interest" description="Disordered" evidence="1">
    <location>
        <begin position="1"/>
        <end position="42"/>
    </location>
</feature>